<keyword evidence="1" id="KW-0175">Coiled coil</keyword>
<feature type="coiled-coil region" evidence="1">
    <location>
        <begin position="384"/>
        <end position="418"/>
    </location>
</feature>
<dbReference type="RefSeq" id="WP_368654509.1">
    <property type="nucleotide sequence ID" value="NZ_CP162599.1"/>
</dbReference>
<dbReference type="Pfam" id="PF13514">
    <property type="entry name" value="AAA_27"/>
    <property type="match status" value="1"/>
</dbReference>
<protein>
    <submittedName>
        <fullName evidence="4">AAA family ATPase</fullName>
    </submittedName>
</protein>
<accession>A0AB39HV13</accession>
<evidence type="ECO:0000259" key="3">
    <source>
        <dbReference type="Pfam" id="PF13514"/>
    </source>
</evidence>
<dbReference type="Gene3D" id="3.40.50.300">
    <property type="entry name" value="P-loop containing nucleotide triphosphate hydrolases"/>
    <property type="match status" value="2"/>
</dbReference>
<feature type="coiled-coil region" evidence="1">
    <location>
        <begin position="613"/>
        <end position="719"/>
    </location>
</feature>
<keyword evidence="2" id="KW-0812">Transmembrane</keyword>
<dbReference type="InterPro" id="IPR027417">
    <property type="entry name" value="P-loop_NTPase"/>
</dbReference>
<feature type="domain" description="YhaN AAA" evidence="3">
    <location>
        <begin position="1"/>
        <end position="197"/>
    </location>
</feature>
<sequence length="984" mass="116454">MKFVKATIFGFGKWSNYSIDFTKDSFICIVGENESGKSTLQKFIQFMLFGYPPKKRKKYRSKTSGAMGGRLTVNDPEIGEFTIERIDEVHNGAAICMMENGERYDESWLKERMKGLTENIYRSIFSFTALDLHTINAMDDHDLTEILLGIGLTGSSEIYVTEKYLDKELGILFKKYGSKPEINQQIEKLNALEKKQEVLRKEEEVYQEQKHQMEKLKEEIIDIQAQLTEITQEKETVEKQLHVLPMLKEYQQVKNGLREDVDMRFPEKGLERIENLKNKFLSLQSELAMLNSTLSSHQTALEEKQEHLIEESIFQEIEAVWYRKNDILENEQQIISLQKQIERIDLQLDSLLRELNLDINKNNLEQYKISFQQEKQWNKLKHDTEHVLKEQQQYENEIEAVKRQRNSLLNDMFTLEAELLDEEEYQNLSAKLQEYHQQQSHQQDINVAINKWTNKRTHQWRRTKQILIGSILFGGILTVLAYWFSISFLYSIAGIVAIIGVGQWWMQRQWISETDNVLQTRTDGELDISIEELRSLEAKLKKYEARNEDLKAKQQQLDRVESDLIRLEEKLTQINKQLTHLKQEKEVICEAYPFLEAVAVEYWPDVFHKVQRIQHIDSDKRQLENQYSELLKHQEENVSELAQIMKQLGEVEQINNLQENEVNIRNGIKKLEKCVQEQNELKKLQRHFAQLIQEEMEKKQALQKSIHIYKTEINQLYQETGVDSEEAYYEKAIQVNRQKDLLDKHTLLTQQLSLYFQKADWQAYAKESFTEFMLESQRNQIIEKRDIKEKILADKQQELANLQAKIKQIEASETYSNSIHQFQMEKEKLYELTRKWAVLKIANEVLQETKREYRDKYLTDIIERTTVFFSRLTGEKYVKIIAPKEAEKFKVIDQKGTIFIVDELSKGTIDQLHISLKLAISQVMSEYFQLPIIIDDAFVHFDGERAKKMFDILRMISKQQQVLYFTCQEQSTTFLEEIHCMKIH</sequence>
<feature type="coiled-coil region" evidence="1">
    <location>
        <begin position="526"/>
        <end position="584"/>
    </location>
</feature>
<keyword evidence="2" id="KW-1133">Transmembrane helix</keyword>
<dbReference type="PANTHER" id="PTHR41259">
    <property type="entry name" value="DOUBLE-STRAND BREAK REPAIR RAD50 ATPASE, PUTATIVE-RELATED"/>
    <property type="match status" value="1"/>
</dbReference>
<dbReference type="AlphaFoldDB" id="A0AB39HV13"/>
<reference evidence="4" key="1">
    <citation type="submission" date="2024-07" db="EMBL/GenBank/DDBJ databases">
        <title>Halotolerant mesophilic bacterium Ornithinibacillus sp. 4-3, sp. nov., isolated from soil.</title>
        <authorList>
            <person name="Sidarenka A.V."/>
            <person name="Guliayeva D.E."/>
            <person name="Leanovich S.I."/>
            <person name="Hileuskaya K.S."/>
            <person name="Akhremchuk A.E."/>
            <person name="Sikolenko M.A."/>
            <person name="Valentovich L.N."/>
        </authorList>
    </citation>
    <scope>NUCLEOTIDE SEQUENCE</scope>
    <source>
        <strain evidence="4">4-3</strain>
    </source>
</reference>
<dbReference type="EMBL" id="CP162599">
    <property type="protein sequence ID" value="XDK33831.1"/>
    <property type="molecule type" value="Genomic_DNA"/>
</dbReference>
<feature type="transmembrane region" description="Helical" evidence="2">
    <location>
        <begin position="466"/>
        <end position="483"/>
    </location>
</feature>
<dbReference type="PANTHER" id="PTHR41259:SF1">
    <property type="entry name" value="DOUBLE-STRAND BREAK REPAIR RAD50 ATPASE, PUTATIVE-RELATED"/>
    <property type="match status" value="1"/>
</dbReference>
<keyword evidence="2" id="KW-0472">Membrane</keyword>
<dbReference type="InterPro" id="IPR038734">
    <property type="entry name" value="YhaN_AAA"/>
</dbReference>
<evidence type="ECO:0000313" key="4">
    <source>
        <dbReference type="EMBL" id="XDK33831.1"/>
    </source>
</evidence>
<feature type="coiled-coil region" evidence="1">
    <location>
        <begin position="182"/>
        <end position="240"/>
    </location>
</feature>
<gene>
    <name evidence="4" type="ORF">AB4Y30_05620</name>
</gene>
<feature type="coiled-coil region" evidence="1">
    <location>
        <begin position="327"/>
        <end position="354"/>
    </location>
</feature>
<feature type="coiled-coil region" evidence="1">
    <location>
        <begin position="785"/>
        <end position="812"/>
    </location>
</feature>
<name>A0AB39HV13_9BACI</name>
<proteinExistence type="predicted"/>
<feature type="transmembrane region" description="Helical" evidence="2">
    <location>
        <begin position="489"/>
        <end position="506"/>
    </location>
</feature>
<organism evidence="4">
    <name type="scientific">Ornithinibacillus sp. 4-3</name>
    <dbReference type="NCBI Taxonomy" id="3231488"/>
    <lineage>
        <taxon>Bacteria</taxon>
        <taxon>Bacillati</taxon>
        <taxon>Bacillota</taxon>
        <taxon>Bacilli</taxon>
        <taxon>Bacillales</taxon>
        <taxon>Bacillaceae</taxon>
        <taxon>Ornithinibacillus</taxon>
    </lineage>
</organism>
<dbReference type="SUPFAM" id="SSF52540">
    <property type="entry name" value="P-loop containing nucleoside triphosphate hydrolases"/>
    <property type="match status" value="1"/>
</dbReference>
<evidence type="ECO:0000256" key="2">
    <source>
        <dbReference type="SAM" id="Phobius"/>
    </source>
</evidence>
<evidence type="ECO:0000256" key="1">
    <source>
        <dbReference type="SAM" id="Coils"/>
    </source>
</evidence>